<evidence type="ECO:0000256" key="1">
    <source>
        <dbReference type="SAM" id="Phobius"/>
    </source>
</evidence>
<organism evidence="2 3">
    <name type="scientific">Bugula neritina</name>
    <name type="common">Brown bryozoan</name>
    <name type="synonym">Sertularia neritina</name>
    <dbReference type="NCBI Taxonomy" id="10212"/>
    <lineage>
        <taxon>Eukaryota</taxon>
        <taxon>Metazoa</taxon>
        <taxon>Spiralia</taxon>
        <taxon>Lophotrochozoa</taxon>
        <taxon>Bryozoa</taxon>
        <taxon>Gymnolaemata</taxon>
        <taxon>Cheilostomatida</taxon>
        <taxon>Flustrina</taxon>
        <taxon>Buguloidea</taxon>
        <taxon>Bugulidae</taxon>
        <taxon>Bugula</taxon>
    </lineage>
</organism>
<dbReference type="EMBL" id="VXIV02000397">
    <property type="protein sequence ID" value="KAF6038561.1"/>
    <property type="molecule type" value="Genomic_DNA"/>
</dbReference>
<dbReference type="Proteomes" id="UP000593567">
    <property type="component" value="Unassembled WGS sequence"/>
</dbReference>
<sequence>MLDYADSYCLFKLFLVVCCHILPFNVSASIAKEAGERFGLIFIGCCGILGSVAILPVIINKLRESRITFKRQLSEQTVTTISSS</sequence>
<accession>A0A7J7KKL8</accession>
<keyword evidence="1" id="KW-1133">Transmembrane helix</keyword>
<dbReference type="AlphaFoldDB" id="A0A7J7KKL8"/>
<proteinExistence type="predicted"/>
<keyword evidence="3" id="KW-1185">Reference proteome</keyword>
<name>A0A7J7KKL8_BUGNE</name>
<comment type="caution">
    <text evidence="2">The sequence shown here is derived from an EMBL/GenBank/DDBJ whole genome shotgun (WGS) entry which is preliminary data.</text>
</comment>
<keyword evidence="1" id="KW-0812">Transmembrane</keyword>
<protein>
    <submittedName>
        <fullName evidence="2">Uncharacterized protein</fullName>
    </submittedName>
</protein>
<feature type="transmembrane region" description="Helical" evidence="1">
    <location>
        <begin position="38"/>
        <end position="59"/>
    </location>
</feature>
<keyword evidence="1" id="KW-0472">Membrane</keyword>
<gene>
    <name evidence="2" type="ORF">EB796_003123</name>
</gene>
<evidence type="ECO:0000313" key="2">
    <source>
        <dbReference type="EMBL" id="KAF6038561.1"/>
    </source>
</evidence>
<reference evidence="2" key="1">
    <citation type="submission" date="2020-06" db="EMBL/GenBank/DDBJ databases">
        <title>Draft genome of Bugula neritina, a colonial animal packing powerful symbionts and potential medicines.</title>
        <authorList>
            <person name="Rayko M."/>
        </authorList>
    </citation>
    <scope>NUCLEOTIDE SEQUENCE [LARGE SCALE GENOMIC DNA]</scope>
    <source>
        <strain evidence="2">Kwan_BN1</strain>
    </source>
</reference>
<evidence type="ECO:0000313" key="3">
    <source>
        <dbReference type="Proteomes" id="UP000593567"/>
    </source>
</evidence>